<evidence type="ECO:0000256" key="7">
    <source>
        <dbReference type="PROSITE-ProRule" id="PRU01360"/>
    </source>
</evidence>
<dbReference type="NCBIfam" id="TIGR04057">
    <property type="entry name" value="SusC_RagA_signa"/>
    <property type="match status" value="1"/>
</dbReference>
<dbReference type="SUPFAM" id="SSF49464">
    <property type="entry name" value="Carboxypeptidase regulatory domain-like"/>
    <property type="match status" value="1"/>
</dbReference>
<feature type="domain" description="TonB-dependent receptor plug" evidence="8">
    <location>
        <begin position="226"/>
        <end position="333"/>
    </location>
</feature>
<dbReference type="InterPro" id="IPR012910">
    <property type="entry name" value="Plug_dom"/>
</dbReference>
<dbReference type="AlphaFoldDB" id="A0A419W5L5"/>
<dbReference type="Pfam" id="PF07715">
    <property type="entry name" value="Plug"/>
    <property type="match status" value="1"/>
</dbReference>
<dbReference type="InterPro" id="IPR037066">
    <property type="entry name" value="Plug_dom_sf"/>
</dbReference>
<sequence length="1127" mass="124234">MKKNWIVRSLLSPHVKMLLRIMKLTFVFVVLLSLTVSASVYSQQSKFSLNLKNVSIREVLRQVEEQTQYKFLLQDERLNIDEKVNVNVDQANIEALLEEVFVNQKVKYTITDKNLIIITPSTSKNSGQAVQQQTGKVTGLVTDAAGSPLPGVTVVLKGTTTGTITDFEGRYTIGGLTSESVLLFSFVGMGSQEFTVGESPEINVVMREDAVGLDEVVAIGYGSQSKRNITGAIQNIETEDLESIPTAQLTQKLQGKLAGVQINQTTGIPGQGMSIRIRGQASISAGNDPLYVVDGFPLTGDIANINPDEIESISVLKDASSTALYGSRAANGVVLITTKQAKFGKSSMSVSAYAGVQMVPEKGRPDMMNAREFAKFKKEIFEENGWSVPEMYQNPDQYGEGTDWFDAVTRAAVIQNYSVSYSTSKDKFKSSVVAGYFDQEGILLNSDYKRFSLRVNSEYKFNDKVKVGVNVSNTVTTNNTPQSDGIWYNSPSIVQSAILTSPLAPYINEDGTIPVNTGTWSGTTGETGTYGTSPGPNWYNQVQIVKNKTKNIGLLATGFVEYEPITGLKYKSSIGVDLGNNVNDFFYPAAAGSIFNPGNPDDASRIYATHSNSYGYSWLWENTLTYNKEINDHNFEVLAGYTAQRAHGESGYLYGTGFPDDRVQTLNAATTITGNTDIQDWALASLISRINYNYKNRYLVSLAYRRDGSSRFGSQNRWGDFPSGSLGWVASEEGFMSAVPQISFLKLRGSWGVTGNNNIGNYTQYSNIVDTNNPVNGVITNGKSLAGLNNEDLGWENTTEVDFGLDLGLFDNRISVTYDYFRRITDNLLYTVDIPISSGFYSFTTNVGKIKLWGHEVTINTKNLTGKFKWDTDFNIAFNRNEALELGTTNATIYGDYTITEVGQPLGQLYGLEWDGLYYTQEEVDAVGRQGAEVGTIKFKDQDGDGWVYNDDRDKTVLGSAAPKAIYGLTNTFYYKNFDLAVVCQGAYGHKIFNLMDRFAANLDGNFNVYKAVDRRWRSADDPGDGKYGKVKSGTTGYERDWAGSQWLYDASYFTIKNITLGYNLPLKRINNIKSVRVYGSIQQAFVFTKYPGNNPEVSAAGGINSGADATTYPVPRTFTFGLNLNF</sequence>
<keyword evidence="5 7" id="KW-0472">Membrane</keyword>
<dbReference type="SUPFAM" id="SSF56935">
    <property type="entry name" value="Porins"/>
    <property type="match status" value="1"/>
</dbReference>
<organism evidence="9 10">
    <name type="scientific">Mangrovibacterium diazotrophicum</name>
    <dbReference type="NCBI Taxonomy" id="1261403"/>
    <lineage>
        <taxon>Bacteria</taxon>
        <taxon>Pseudomonadati</taxon>
        <taxon>Bacteroidota</taxon>
        <taxon>Bacteroidia</taxon>
        <taxon>Marinilabiliales</taxon>
        <taxon>Prolixibacteraceae</taxon>
        <taxon>Mangrovibacterium</taxon>
    </lineage>
</organism>
<gene>
    <name evidence="9" type="ORF">BC643_1053</name>
</gene>
<comment type="similarity">
    <text evidence="7">Belongs to the TonB-dependent receptor family.</text>
</comment>
<comment type="caution">
    <text evidence="9">The sequence shown here is derived from an EMBL/GenBank/DDBJ whole genome shotgun (WGS) entry which is preliminary data.</text>
</comment>
<reference evidence="9 10" key="1">
    <citation type="submission" date="2018-09" db="EMBL/GenBank/DDBJ databases">
        <title>Genomic Encyclopedia of Archaeal and Bacterial Type Strains, Phase II (KMG-II): from individual species to whole genera.</title>
        <authorList>
            <person name="Goeker M."/>
        </authorList>
    </citation>
    <scope>NUCLEOTIDE SEQUENCE [LARGE SCALE GENOMIC DNA]</scope>
    <source>
        <strain evidence="9 10">DSM 27148</strain>
    </source>
</reference>
<dbReference type="Gene3D" id="2.40.170.20">
    <property type="entry name" value="TonB-dependent receptor, beta-barrel domain"/>
    <property type="match status" value="1"/>
</dbReference>
<dbReference type="InterPro" id="IPR023997">
    <property type="entry name" value="TonB-dep_OMP_SusC/RagA_CS"/>
</dbReference>
<keyword evidence="4 7" id="KW-0812">Transmembrane</keyword>
<evidence type="ECO:0000256" key="2">
    <source>
        <dbReference type="ARBA" id="ARBA00022448"/>
    </source>
</evidence>
<evidence type="ECO:0000256" key="3">
    <source>
        <dbReference type="ARBA" id="ARBA00022452"/>
    </source>
</evidence>
<evidence type="ECO:0000313" key="10">
    <source>
        <dbReference type="Proteomes" id="UP000283387"/>
    </source>
</evidence>
<evidence type="ECO:0000256" key="5">
    <source>
        <dbReference type="ARBA" id="ARBA00023136"/>
    </source>
</evidence>
<dbReference type="InterPro" id="IPR008969">
    <property type="entry name" value="CarboxyPept-like_regulatory"/>
</dbReference>
<name>A0A419W5L5_9BACT</name>
<evidence type="ECO:0000256" key="6">
    <source>
        <dbReference type="ARBA" id="ARBA00023237"/>
    </source>
</evidence>
<dbReference type="FunFam" id="2.170.130.10:FF:000008">
    <property type="entry name" value="SusC/RagA family TonB-linked outer membrane protein"/>
    <property type="match status" value="1"/>
</dbReference>
<evidence type="ECO:0000256" key="1">
    <source>
        <dbReference type="ARBA" id="ARBA00004571"/>
    </source>
</evidence>
<dbReference type="Gene3D" id="2.170.130.10">
    <property type="entry name" value="TonB-dependent receptor, plug domain"/>
    <property type="match status" value="1"/>
</dbReference>
<evidence type="ECO:0000313" key="9">
    <source>
        <dbReference type="EMBL" id="RKD90710.1"/>
    </source>
</evidence>
<accession>A0A419W5L5</accession>
<dbReference type="GO" id="GO:0009279">
    <property type="term" value="C:cell outer membrane"/>
    <property type="evidence" value="ECO:0007669"/>
    <property type="project" value="UniProtKB-SubCell"/>
</dbReference>
<keyword evidence="3 7" id="KW-1134">Transmembrane beta strand</keyword>
<dbReference type="InterPro" id="IPR023996">
    <property type="entry name" value="TonB-dep_OMP_SusC/RagA"/>
</dbReference>
<proteinExistence type="inferred from homology"/>
<keyword evidence="6 7" id="KW-0998">Cell outer membrane</keyword>
<keyword evidence="2 7" id="KW-0813">Transport</keyword>
<dbReference type="EMBL" id="RAPN01000001">
    <property type="protein sequence ID" value="RKD90710.1"/>
    <property type="molecule type" value="Genomic_DNA"/>
</dbReference>
<dbReference type="NCBIfam" id="TIGR04056">
    <property type="entry name" value="OMP_RagA_SusC"/>
    <property type="match status" value="1"/>
</dbReference>
<dbReference type="InterPro" id="IPR036942">
    <property type="entry name" value="Beta-barrel_TonB_sf"/>
</dbReference>
<dbReference type="InterPro" id="IPR039426">
    <property type="entry name" value="TonB-dep_rcpt-like"/>
</dbReference>
<protein>
    <submittedName>
        <fullName evidence="9">TonB-linked SusC/RagA family outer membrane protein</fullName>
    </submittedName>
</protein>
<comment type="subcellular location">
    <subcellularLocation>
        <location evidence="1 7">Cell outer membrane</location>
        <topology evidence="1 7">Multi-pass membrane protein</topology>
    </subcellularLocation>
</comment>
<dbReference type="Pfam" id="PF13715">
    <property type="entry name" value="CarbopepD_reg_2"/>
    <property type="match status" value="1"/>
</dbReference>
<evidence type="ECO:0000256" key="4">
    <source>
        <dbReference type="ARBA" id="ARBA00022692"/>
    </source>
</evidence>
<dbReference type="Proteomes" id="UP000283387">
    <property type="component" value="Unassembled WGS sequence"/>
</dbReference>
<keyword evidence="10" id="KW-1185">Reference proteome</keyword>
<dbReference type="PROSITE" id="PS52016">
    <property type="entry name" value="TONB_DEPENDENT_REC_3"/>
    <property type="match status" value="1"/>
</dbReference>
<evidence type="ECO:0000259" key="8">
    <source>
        <dbReference type="Pfam" id="PF07715"/>
    </source>
</evidence>
<dbReference type="Gene3D" id="2.60.40.1120">
    <property type="entry name" value="Carboxypeptidase-like, regulatory domain"/>
    <property type="match status" value="1"/>
</dbReference>